<feature type="domain" description="SPIN-DOC-like zinc-finger" evidence="1">
    <location>
        <begin position="17"/>
        <end position="75"/>
    </location>
</feature>
<dbReference type="Proteomes" id="UP001314169">
    <property type="component" value="Chromosome 14"/>
</dbReference>
<dbReference type="InterPro" id="IPR040647">
    <property type="entry name" value="SPIN-DOC_Znf-C2H2"/>
</dbReference>
<evidence type="ECO:0000259" key="1">
    <source>
        <dbReference type="Pfam" id="PF18658"/>
    </source>
</evidence>
<accession>A0ABN9ZE70</accession>
<name>A0ABN9ZE70_PIPNA</name>
<sequence length="598" mass="68804">MATTKKRKVDAERRSFQEKWTNDYFFVEVQGKPVCLVCGDMLAVMEQASLERHYSSKHAKLSELGGQMRLDKINALQRSLELQQAAFTKPGCDRDNVIQTSYVVSELIAKKLRPHVEGEFVKECMVAAAELLAPDKVKLFQSVSLSRRTVSDRITDLAQDIEMTLKNSAGDFQFFSLACDETTDITNTSQLAIFVRGITAEFDTREELLSLEAMHGTTRGEDLFERLVLSMKKFELTFEKLSGLITDGAPAMVDSQKGLISLVKKELNRLSLDPSNLIICHCIIHQESLCAQSLRLNSVMSTVVSCINFVKSRGLNSRQFKELLNDLHSEYGDLVYNCEVRWLSHRNMLLRFYELRDEVRQFMEMKGKPVRELIDSKWLCDLAFMVDITNYLSELNVKLQGPNQLLSTLLSKVISFEAKLRLWKVQLERNNTMHFPTLEGQKPSTTLEYASECAKLIEAFNERFKDVKSKQMELDIFATPFNVEPADVPDNLRHEIFQLQSNDELKARYNNVPLLEFYKRYISNNEFPTLRRHALKYASLFGTTYCCEQFFSKLTITKSRLRSRLIYTNLEKQLRVATSSIPANITRLTQEKQFQPSH</sequence>
<dbReference type="EMBL" id="OY882871">
    <property type="protein sequence ID" value="CAK6436213.1"/>
    <property type="molecule type" value="Genomic_DNA"/>
</dbReference>
<reference evidence="2" key="1">
    <citation type="submission" date="2023-12" db="EMBL/GenBank/DDBJ databases">
        <authorList>
            <person name="Brown T."/>
        </authorList>
    </citation>
    <scope>NUCLEOTIDE SEQUENCE</scope>
</reference>
<dbReference type="SUPFAM" id="SSF53098">
    <property type="entry name" value="Ribonuclease H-like"/>
    <property type="match status" value="1"/>
</dbReference>
<proteinExistence type="predicted"/>
<gene>
    <name evidence="2" type="ORF">MPIPNATIZW_LOCUS4519</name>
</gene>
<protein>
    <recommendedName>
        <fullName evidence="1">SPIN-DOC-like zinc-finger domain-containing protein</fullName>
    </recommendedName>
</protein>
<evidence type="ECO:0000313" key="3">
    <source>
        <dbReference type="Proteomes" id="UP001314169"/>
    </source>
</evidence>
<dbReference type="PANTHER" id="PTHR45913:SF5">
    <property type="entry name" value="GENERAL TRANSCRIPTION FACTOR II-I REPEAT DOMAIN-CONTAINING PROTEIN 2A-LIKE PROTEIN"/>
    <property type="match status" value="1"/>
</dbReference>
<keyword evidence="3" id="KW-1185">Reference proteome</keyword>
<dbReference type="Pfam" id="PF18658">
    <property type="entry name" value="zf-C2H2_12"/>
    <property type="match status" value="1"/>
</dbReference>
<dbReference type="InterPro" id="IPR012337">
    <property type="entry name" value="RNaseH-like_sf"/>
</dbReference>
<evidence type="ECO:0000313" key="2">
    <source>
        <dbReference type="EMBL" id="CAK6436213.1"/>
    </source>
</evidence>
<organism evidence="2 3">
    <name type="scientific">Pipistrellus nathusii</name>
    <name type="common">Nathusius' pipistrelle</name>
    <dbReference type="NCBI Taxonomy" id="59473"/>
    <lineage>
        <taxon>Eukaryota</taxon>
        <taxon>Metazoa</taxon>
        <taxon>Chordata</taxon>
        <taxon>Craniata</taxon>
        <taxon>Vertebrata</taxon>
        <taxon>Euteleostomi</taxon>
        <taxon>Mammalia</taxon>
        <taxon>Eutheria</taxon>
        <taxon>Laurasiatheria</taxon>
        <taxon>Chiroptera</taxon>
        <taxon>Yangochiroptera</taxon>
        <taxon>Vespertilionidae</taxon>
        <taxon>Pipistrellus</taxon>
    </lineage>
</organism>
<dbReference type="PANTHER" id="PTHR45913">
    <property type="entry name" value="EPM2A-INTERACTING PROTEIN 1"/>
    <property type="match status" value="1"/>
</dbReference>